<accession>A0A0N4ZV62</accession>
<feature type="transmembrane region" description="Helical" evidence="1">
    <location>
        <begin position="157"/>
        <end position="183"/>
    </location>
</feature>
<evidence type="ECO:0000256" key="1">
    <source>
        <dbReference type="SAM" id="Phobius"/>
    </source>
</evidence>
<organism evidence="2 3">
    <name type="scientific">Parastrongyloides trichosuri</name>
    <name type="common">Possum-specific nematode worm</name>
    <dbReference type="NCBI Taxonomy" id="131310"/>
    <lineage>
        <taxon>Eukaryota</taxon>
        <taxon>Metazoa</taxon>
        <taxon>Ecdysozoa</taxon>
        <taxon>Nematoda</taxon>
        <taxon>Chromadorea</taxon>
        <taxon>Rhabditida</taxon>
        <taxon>Tylenchina</taxon>
        <taxon>Panagrolaimomorpha</taxon>
        <taxon>Strongyloidoidea</taxon>
        <taxon>Strongyloididae</taxon>
        <taxon>Parastrongyloides</taxon>
    </lineage>
</organism>
<keyword evidence="1" id="KW-1133">Transmembrane helix</keyword>
<name>A0A0N4ZV62_PARTI</name>
<feature type="transmembrane region" description="Helical" evidence="1">
    <location>
        <begin position="80"/>
        <end position="103"/>
    </location>
</feature>
<feature type="transmembrane region" description="Helical" evidence="1">
    <location>
        <begin position="7"/>
        <end position="26"/>
    </location>
</feature>
<proteinExistence type="predicted"/>
<keyword evidence="2" id="KW-1185">Reference proteome</keyword>
<feature type="transmembrane region" description="Helical" evidence="1">
    <location>
        <begin position="46"/>
        <end position="68"/>
    </location>
</feature>
<reference evidence="3" key="1">
    <citation type="submission" date="2017-02" db="UniProtKB">
        <authorList>
            <consortium name="WormBaseParasite"/>
        </authorList>
    </citation>
    <scope>IDENTIFICATION</scope>
</reference>
<keyword evidence="1" id="KW-0472">Membrane</keyword>
<dbReference type="InterPro" id="IPR019424">
    <property type="entry name" value="7TM_GPCR_Srsx"/>
</dbReference>
<sequence length="244" mass="28853">MWKSSLYYFLTIYLIILGFLIGNYQKYDSPMYCIIKSTIDSVLSQAYTYGVTVRIVLFVVMIKFPIFYKNRIERTKNKKILFIYCLISAVYSCVDNIEASYYHKEFIFCNSFELLNDGERPNGLFEIIFLLVIIFPIQLVAVLSVKKIETDNIRKGVITVLWYTDLTFLITWGLPNIFIYISICFNAKDDIVGMLFDINFVTVSIATILEFPFNYYKNKEFKKYVKEFIERYQHKNTITPIGWM</sequence>
<feature type="transmembrane region" description="Helical" evidence="1">
    <location>
        <begin position="195"/>
        <end position="216"/>
    </location>
</feature>
<dbReference type="Proteomes" id="UP000038045">
    <property type="component" value="Unplaced"/>
</dbReference>
<dbReference type="Gene3D" id="1.20.1070.10">
    <property type="entry name" value="Rhodopsin 7-helix transmembrane proteins"/>
    <property type="match status" value="1"/>
</dbReference>
<evidence type="ECO:0000313" key="2">
    <source>
        <dbReference type="Proteomes" id="UP000038045"/>
    </source>
</evidence>
<evidence type="ECO:0000313" key="3">
    <source>
        <dbReference type="WBParaSite" id="PTRK_0001247150.1"/>
    </source>
</evidence>
<dbReference type="WBParaSite" id="PTRK_0001247150.1">
    <property type="protein sequence ID" value="PTRK_0001247150.1"/>
    <property type="gene ID" value="PTRK_0001247150"/>
</dbReference>
<feature type="transmembrane region" description="Helical" evidence="1">
    <location>
        <begin position="123"/>
        <end position="145"/>
    </location>
</feature>
<keyword evidence="1" id="KW-0812">Transmembrane</keyword>
<dbReference type="Pfam" id="PF10320">
    <property type="entry name" value="7TM_GPCR_Srsx"/>
    <property type="match status" value="1"/>
</dbReference>
<protein>
    <submittedName>
        <fullName evidence="3">G_PROTEIN_RECEP_F1_2 domain-containing protein</fullName>
    </submittedName>
</protein>
<dbReference type="AlphaFoldDB" id="A0A0N4ZV62"/>